<dbReference type="InterPro" id="IPR001261">
    <property type="entry name" value="ArgE/DapE_CS"/>
</dbReference>
<sequence length="363" mass="40507">MKEALLSFLKIGSTSDNIPKLHEAIKFVEQLVSDLDLNIEKYEKNDIPSIVISQRKTLTPKIMLSGHVDVVPPLDSDQFEPYEKDGRIYARGSSDMKGVDVAMIYAYKELISEGNKLDVALMFTSDEEVGSDNGVQYLLNDVGYRPGVVFLPDSGPNWSICVAEKGLWHLKCTATGVAAHGARPWLGKNAINQLTEAYSWLHDEFITRWGTPTASNDWIPTVNIGMIKGGSAINMVPDSAEMFLDIRIPAEFDPLIIQELVTKEFTSRNLLLTTIHWSSAVNNDPRSGPTKIWQEITHDHGIQPEIIRSHGGSDAAFFSAKGIPVLMTMPTCSSAHIKDEWVDFEDLMKFKDLIKEWIIANCK</sequence>
<evidence type="ECO:0000256" key="1">
    <source>
        <dbReference type="ARBA" id="ARBA00001947"/>
    </source>
</evidence>
<reference evidence="7" key="2">
    <citation type="journal article" date="2021" name="Microbiome">
        <title>Successional dynamics and alternative stable states in a saline activated sludge microbial community over 9 years.</title>
        <authorList>
            <person name="Wang Y."/>
            <person name="Ye J."/>
            <person name="Ju F."/>
            <person name="Liu L."/>
            <person name="Boyd J.A."/>
            <person name="Deng Y."/>
            <person name="Parks D.H."/>
            <person name="Jiang X."/>
            <person name="Yin X."/>
            <person name="Woodcroft B.J."/>
            <person name="Tyson G.W."/>
            <person name="Hugenholtz P."/>
            <person name="Polz M.F."/>
            <person name="Zhang T."/>
        </authorList>
    </citation>
    <scope>NUCLEOTIDE SEQUENCE</scope>
    <source>
        <strain evidence="7">HKST-UBA17</strain>
    </source>
</reference>
<organism evidence="7 8">
    <name type="scientific">Candidatus Dojkabacteria bacterium</name>
    <dbReference type="NCBI Taxonomy" id="2099670"/>
    <lineage>
        <taxon>Bacteria</taxon>
        <taxon>Candidatus Dojkabacteria</taxon>
    </lineage>
</organism>
<proteinExistence type="inferred from homology"/>
<comment type="caution">
    <text evidence="7">The sequence shown here is derived from an EMBL/GenBank/DDBJ whole genome shotgun (WGS) entry which is preliminary data.</text>
</comment>
<dbReference type="Proteomes" id="UP000741282">
    <property type="component" value="Unassembled WGS sequence"/>
</dbReference>
<dbReference type="Pfam" id="PF01546">
    <property type="entry name" value="Peptidase_M20"/>
    <property type="match status" value="1"/>
</dbReference>
<dbReference type="SUPFAM" id="SSF55031">
    <property type="entry name" value="Bacterial exopeptidase dimerisation domain"/>
    <property type="match status" value="1"/>
</dbReference>
<dbReference type="PANTHER" id="PTHR43808">
    <property type="entry name" value="ACETYLORNITHINE DEACETYLASE"/>
    <property type="match status" value="1"/>
</dbReference>
<dbReference type="EMBL" id="JAGQLN010000006">
    <property type="protein sequence ID" value="MCA9376736.1"/>
    <property type="molecule type" value="Genomic_DNA"/>
</dbReference>
<dbReference type="GO" id="GO:0046872">
    <property type="term" value="F:metal ion binding"/>
    <property type="evidence" value="ECO:0007669"/>
    <property type="project" value="UniProtKB-KW"/>
</dbReference>
<accession>A0A955I1K2</accession>
<dbReference type="InterPro" id="IPR050072">
    <property type="entry name" value="Peptidase_M20A"/>
</dbReference>
<evidence type="ECO:0000256" key="3">
    <source>
        <dbReference type="ARBA" id="ARBA00022723"/>
    </source>
</evidence>
<dbReference type="Pfam" id="PF07687">
    <property type="entry name" value="M20_dimer"/>
    <property type="match status" value="1"/>
</dbReference>
<dbReference type="PROSITE" id="PS00758">
    <property type="entry name" value="ARGE_DAPE_CPG2_1"/>
    <property type="match status" value="1"/>
</dbReference>
<evidence type="ECO:0000313" key="7">
    <source>
        <dbReference type="EMBL" id="MCA9376736.1"/>
    </source>
</evidence>
<dbReference type="AlphaFoldDB" id="A0A955I1K2"/>
<dbReference type="PROSITE" id="PS00759">
    <property type="entry name" value="ARGE_DAPE_CPG2_2"/>
    <property type="match status" value="1"/>
</dbReference>
<comment type="similarity">
    <text evidence="2">Belongs to the peptidase M20A family.</text>
</comment>
<evidence type="ECO:0000259" key="6">
    <source>
        <dbReference type="Pfam" id="PF07687"/>
    </source>
</evidence>
<name>A0A955I1K2_9BACT</name>
<keyword evidence="3" id="KW-0479">Metal-binding</keyword>
<dbReference type="InterPro" id="IPR011650">
    <property type="entry name" value="Peptidase_M20_dimer"/>
</dbReference>
<keyword evidence="4" id="KW-0378">Hydrolase</keyword>
<evidence type="ECO:0000256" key="5">
    <source>
        <dbReference type="ARBA" id="ARBA00022833"/>
    </source>
</evidence>
<dbReference type="InterPro" id="IPR036264">
    <property type="entry name" value="Bact_exopeptidase_dim_dom"/>
</dbReference>
<keyword evidence="5" id="KW-0862">Zinc</keyword>
<protein>
    <submittedName>
        <fullName evidence="7">M20/M25/M40 family metallo-hydrolase</fullName>
    </submittedName>
</protein>
<evidence type="ECO:0000256" key="4">
    <source>
        <dbReference type="ARBA" id="ARBA00022801"/>
    </source>
</evidence>
<feature type="domain" description="Peptidase M20 dimerisation" evidence="6">
    <location>
        <begin position="162"/>
        <end position="267"/>
    </location>
</feature>
<reference evidence="7" key="1">
    <citation type="submission" date="2020-04" db="EMBL/GenBank/DDBJ databases">
        <authorList>
            <person name="Zhang T."/>
        </authorList>
    </citation>
    <scope>NUCLEOTIDE SEQUENCE</scope>
    <source>
        <strain evidence="7">HKST-UBA17</strain>
    </source>
</reference>
<evidence type="ECO:0000256" key="2">
    <source>
        <dbReference type="ARBA" id="ARBA00006247"/>
    </source>
</evidence>
<comment type="cofactor">
    <cofactor evidence="1">
        <name>Zn(2+)</name>
        <dbReference type="ChEBI" id="CHEBI:29105"/>
    </cofactor>
</comment>
<dbReference type="Gene3D" id="3.40.630.10">
    <property type="entry name" value="Zn peptidases"/>
    <property type="match status" value="1"/>
</dbReference>
<dbReference type="InterPro" id="IPR002933">
    <property type="entry name" value="Peptidase_M20"/>
</dbReference>
<dbReference type="Gene3D" id="3.30.70.360">
    <property type="match status" value="1"/>
</dbReference>
<evidence type="ECO:0000313" key="8">
    <source>
        <dbReference type="Proteomes" id="UP000741282"/>
    </source>
</evidence>
<dbReference type="GO" id="GO:0016787">
    <property type="term" value="F:hydrolase activity"/>
    <property type="evidence" value="ECO:0007669"/>
    <property type="project" value="UniProtKB-KW"/>
</dbReference>
<dbReference type="SUPFAM" id="SSF53187">
    <property type="entry name" value="Zn-dependent exopeptidases"/>
    <property type="match status" value="1"/>
</dbReference>
<gene>
    <name evidence="7" type="ORF">KC685_02335</name>
</gene>
<dbReference type="PANTHER" id="PTHR43808:SF8">
    <property type="entry name" value="PEPTIDASE M20 DIMERISATION DOMAIN-CONTAINING PROTEIN"/>
    <property type="match status" value="1"/>
</dbReference>